<dbReference type="Pfam" id="PF01979">
    <property type="entry name" value="Amidohydro_1"/>
    <property type="match status" value="2"/>
</dbReference>
<dbReference type="InterPro" id="IPR032466">
    <property type="entry name" value="Metal_Hydrolase"/>
</dbReference>
<feature type="domain" description="Amidohydrolase-related" evidence="3">
    <location>
        <begin position="646"/>
        <end position="956"/>
    </location>
</feature>
<dbReference type="PANTHER" id="PTHR43135">
    <property type="entry name" value="ALPHA-D-RIBOSE 1-METHYLPHOSPHONATE 5-TRIPHOSPHATE DIPHOSPHATASE"/>
    <property type="match status" value="1"/>
</dbReference>
<protein>
    <submittedName>
        <fullName evidence="4">Amidohydrolase family protein</fullName>
    </submittedName>
</protein>
<proteinExistence type="predicted"/>
<evidence type="ECO:0000256" key="2">
    <source>
        <dbReference type="SAM" id="SignalP"/>
    </source>
</evidence>
<feature type="domain" description="Amidohydrolase-related" evidence="3">
    <location>
        <begin position="390"/>
        <end position="442"/>
    </location>
</feature>
<dbReference type="SUPFAM" id="SSF51556">
    <property type="entry name" value="Metallo-dependent hydrolases"/>
    <property type="match status" value="2"/>
</dbReference>
<evidence type="ECO:0000256" key="1">
    <source>
        <dbReference type="SAM" id="MobiDB-lite"/>
    </source>
</evidence>
<dbReference type="RefSeq" id="WP_285231930.1">
    <property type="nucleotide sequence ID" value="NZ_CP116346.1"/>
</dbReference>
<dbReference type="KEGG" id="pais:PFX98_18315"/>
<accession>A0AA95SLZ8</accession>
<dbReference type="CDD" id="cd01309">
    <property type="entry name" value="Met_dep_hydrolase_C"/>
    <property type="match status" value="1"/>
</dbReference>
<evidence type="ECO:0000313" key="4">
    <source>
        <dbReference type="EMBL" id="WIT10852.1"/>
    </source>
</evidence>
<dbReference type="PANTHER" id="PTHR43135:SF3">
    <property type="entry name" value="ALPHA-D-RIBOSE 1-METHYLPHOSPHONATE 5-TRIPHOSPHATE DIPHOSPHATASE"/>
    <property type="match status" value="1"/>
</dbReference>
<sequence length="1058" mass="114178">MPSHRCGAPRAPRSVFALAAGALVLTAAAQPGVERVEGLHDHSPRWHAITEARLVLAPGKVIERGTLVMRDGLIVAVGAQLPVPAGARVWALPGRTVYAGFIDLASSLGVPAALRERPPVNPRWGPGADAPPAAARPIPPLTGRGLAASNTMLRAEQQVGTQLELKADELKAARELGFTTVLAAPSVGIFRGQSALLNLGDGGDAKRLLLAERVAQHLGLDVDNGRAYPNSLMGSIALLRQTWSDTRWYGQAQQAARGGPQGIERIAAHAGLAALQDAVAGRQPVFFAADDEQDYARIGRLREEFGFRLVLQGNGHEYRRAAQLKALGAPLLLPLNFPPAPELEQPDAALDVGLETLQHWEQAPSNAAYLAAQGLEFALSAHGLKEPRREFWPRLRQAVRRGLAPEQALAALTTVPARLVGESARLGSLEPGHLANLLIARGDLFRDEQAEPEWSFVDGQPYALEAAARPDLRGRWQLADASWQIGGSAAKPELSLGDARCELRQQGRQLLLRLPCGQVEPAQWQQLVAELDGERLSGQLLRPDGSRQSWEARRVAPHQAGEAAPPKAEALPPPPSAGYPAGALAETLAPRPAALLLRHATLWTSGPAGKLENHDLLVQDGKISAIGQDLKAPAGAELLELAGKHVSAGLIDAHSHTAIARGINEFSSSITAEVRVGDVLDATDINLYRELAGGLTTANLLHGSANTIGGQSQVIKLRWGQDAEALKFKGALPGIKFALGENVKQSWEAASSRYPQTRMGVEQLLRDAFQTARHYQRERARWQGNPKAIAEPRRDLQLETLVELLERKRAIHIHAYRADEILMFTRLAREFGLRVAAFQHVLEGYKVASEIASIGAGASTFSDWWTYKMEVQDAVPYNGVIMTRAGVLSSFNSDSDELARRLNTEAAKAVKYGGMSEPEALKLVTINPARQLGVEQRVGSLEPGKDADFVIWSGPPLSGYSRAEQTWIDGRRSYSLARDAELRQAAERERQRLLAKALPERLAALQAAPAGRPAAAGGSPVRELLDWLALQNEVHQATRLRGSYWAGGAWHECTEDAP</sequence>
<feature type="signal peptide" evidence="2">
    <location>
        <begin position="1"/>
        <end position="29"/>
    </location>
</feature>
<dbReference type="GO" id="GO:0016810">
    <property type="term" value="F:hydrolase activity, acting on carbon-nitrogen (but not peptide) bonds"/>
    <property type="evidence" value="ECO:0007669"/>
    <property type="project" value="InterPro"/>
</dbReference>
<organism evidence="4 5">
    <name type="scientific">Paucibacter sediminis</name>
    <dbReference type="NCBI Taxonomy" id="3019553"/>
    <lineage>
        <taxon>Bacteria</taxon>
        <taxon>Pseudomonadati</taxon>
        <taxon>Pseudomonadota</taxon>
        <taxon>Betaproteobacteria</taxon>
        <taxon>Burkholderiales</taxon>
        <taxon>Sphaerotilaceae</taxon>
        <taxon>Roseateles</taxon>
    </lineage>
</organism>
<dbReference type="InterPro" id="IPR011059">
    <property type="entry name" value="Metal-dep_hydrolase_composite"/>
</dbReference>
<dbReference type="Gene3D" id="3.20.20.140">
    <property type="entry name" value="Metal-dependent hydrolases"/>
    <property type="match status" value="2"/>
</dbReference>
<dbReference type="SUPFAM" id="SSF51338">
    <property type="entry name" value="Composite domain of metallo-dependent hydrolases"/>
    <property type="match status" value="2"/>
</dbReference>
<keyword evidence="2" id="KW-0732">Signal</keyword>
<feature type="compositionally biased region" description="Low complexity" evidence="1">
    <location>
        <begin position="560"/>
        <end position="570"/>
    </location>
</feature>
<evidence type="ECO:0000259" key="3">
    <source>
        <dbReference type="Pfam" id="PF01979"/>
    </source>
</evidence>
<feature type="region of interest" description="Disordered" evidence="1">
    <location>
        <begin position="540"/>
        <end position="573"/>
    </location>
</feature>
<gene>
    <name evidence="4" type="ORF">PFX98_18315</name>
</gene>
<reference evidence="4" key="1">
    <citation type="submission" date="2023-01" db="EMBL/GenBank/DDBJ databases">
        <title>Whole genome sequence of Paucibacter sp. S2-9 isolated from pond sediment.</title>
        <authorList>
            <person name="Jung J.Y."/>
        </authorList>
    </citation>
    <scope>NUCLEOTIDE SEQUENCE</scope>
    <source>
        <strain evidence="4">S2-9</strain>
    </source>
</reference>
<dbReference type="InterPro" id="IPR051781">
    <property type="entry name" value="Metallo-dep_Hydrolase"/>
</dbReference>
<dbReference type="EMBL" id="CP116346">
    <property type="protein sequence ID" value="WIT10852.1"/>
    <property type="molecule type" value="Genomic_DNA"/>
</dbReference>
<keyword evidence="5" id="KW-1185">Reference proteome</keyword>
<dbReference type="InterPro" id="IPR006680">
    <property type="entry name" value="Amidohydro-rel"/>
</dbReference>
<evidence type="ECO:0000313" key="5">
    <source>
        <dbReference type="Proteomes" id="UP001177769"/>
    </source>
</evidence>
<name>A0AA95SLZ8_9BURK</name>
<dbReference type="AlphaFoldDB" id="A0AA95SLZ8"/>
<dbReference type="Proteomes" id="UP001177769">
    <property type="component" value="Chromosome"/>
</dbReference>
<feature type="chain" id="PRO_5041713322" evidence="2">
    <location>
        <begin position="30"/>
        <end position="1058"/>
    </location>
</feature>